<gene>
    <name evidence="3" type="ORF">ROLI_039040</name>
</gene>
<name>A0ABZ2BXK2_9RHOB</name>
<dbReference type="Proteomes" id="UP001318682">
    <property type="component" value="Chromosome"/>
</dbReference>
<dbReference type="EMBL" id="CP143423">
    <property type="protein sequence ID" value="WVX50804.1"/>
    <property type="molecule type" value="Genomic_DNA"/>
</dbReference>
<feature type="chain" id="PRO_5047275011" evidence="2">
    <location>
        <begin position="42"/>
        <end position="113"/>
    </location>
</feature>
<keyword evidence="2" id="KW-0732">Signal</keyword>
<evidence type="ECO:0000256" key="1">
    <source>
        <dbReference type="SAM" id="MobiDB-lite"/>
    </source>
</evidence>
<sequence>MPPKFGTHRVQFAKADVMSATRYFSLGLLIAFLATTVSATAQTTAGPPQFIGNRTTASSAGASGPSEEQGGASQQDALLPHTLIGAAILEAAREEGRHFVQKRKLEAAETGLD</sequence>
<keyword evidence="4" id="KW-1185">Reference proteome</keyword>
<evidence type="ECO:0000313" key="3">
    <source>
        <dbReference type="EMBL" id="WVX50804.1"/>
    </source>
</evidence>
<feature type="compositionally biased region" description="Low complexity" evidence="1">
    <location>
        <begin position="57"/>
        <end position="75"/>
    </location>
</feature>
<evidence type="ECO:0000256" key="2">
    <source>
        <dbReference type="SAM" id="SignalP"/>
    </source>
</evidence>
<evidence type="ECO:0000313" key="4">
    <source>
        <dbReference type="Proteomes" id="UP001318682"/>
    </source>
</evidence>
<organism evidence="3 4">
    <name type="scientific">Roseobacter fucihabitans</name>
    <dbReference type="NCBI Taxonomy" id="1537242"/>
    <lineage>
        <taxon>Bacteria</taxon>
        <taxon>Pseudomonadati</taxon>
        <taxon>Pseudomonadota</taxon>
        <taxon>Alphaproteobacteria</taxon>
        <taxon>Rhodobacterales</taxon>
        <taxon>Roseobacteraceae</taxon>
        <taxon>Roseobacter</taxon>
    </lineage>
</organism>
<feature type="signal peptide" evidence="2">
    <location>
        <begin position="1"/>
        <end position="41"/>
    </location>
</feature>
<protein>
    <submittedName>
        <fullName evidence="3">Uncharacterized protein</fullName>
    </submittedName>
</protein>
<reference evidence="4" key="2">
    <citation type="submission" date="2024-01" db="EMBL/GenBank/DDBJ databases">
        <title>Roseobacter fucihabitans sp. nov., isolated from the brown alga Fucus spiralis.</title>
        <authorList>
            <person name="Hahnke S."/>
            <person name="Berger M."/>
            <person name="Schlingloff A."/>
            <person name="Athale I."/>
            <person name="Neumann-Schaal M."/>
            <person name="Adenaya A."/>
            <person name="Poehlein A."/>
            <person name="Daniel R."/>
            <person name="Pertersen J."/>
            <person name="Brinkhoff T."/>
        </authorList>
    </citation>
    <scope>NUCLEOTIDE SEQUENCE [LARGE SCALE GENOMIC DNA]</scope>
    <source>
        <strain evidence="4">B14</strain>
    </source>
</reference>
<accession>A0ABZ2BXK2</accession>
<proteinExistence type="predicted"/>
<reference evidence="3 4" key="1">
    <citation type="submission" date="2015-07" db="EMBL/GenBank/DDBJ databases">
        <authorList>
            <person name="Voget S."/>
            <person name="Dogs M."/>
            <person name="Brinkhoff T.H."/>
            <person name="Daniel R."/>
        </authorList>
    </citation>
    <scope>NUCLEOTIDE SEQUENCE [LARGE SCALE GENOMIC DNA]</scope>
    <source>
        <strain evidence="3 4">B14</strain>
    </source>
</reference>
<feature type="region of interest" description="Disordered" evidence="1">
    <location>
        <begin position="43"/>
        <end position="76"/>
    </location>
</feature>